<name>A0A4C1XNM0_EUMVA</name>
<reference evidence="2 3" key="1">
    <citation type="journal article" date="2019" name="Commun. Biol.">
        <title>The bagworm genome reveals a unique fibroin gene that provides high tensile strength.</title>
        <authorList>
            <person name="Kono N."/>
            <person name="Nakamura H."/>
            <person name="Ohtoshi R."/>
            <person name="Tomita M."/>
            <person name="Numata K."/>
            <person name="Arakawa K."/>
        </authorList>
    </citation>
    <scope>NUCLEOTIDE SEQUENCE [LARGE SCALE GENOMIC DNA]</scope>
</reference>
<evidence type="ECO:0000313" key="3">
    <source>
        <dbReference type="Proteomes" id="UP000299102"/>
    </source>
</evidence>
<comment type="caution">
    <text evidence="2">The sequence shown here is derived from an EMBL/GenBank/DDBJ whole genome shotgun (WGS) entry which is preliminary data.</text>
</comment>
<proteinExistence type="predicted"/>
<evidence type="ECO:0000256" key="1">
    <source>
        <dbReference type="SAM" id="MobiDB-lite"/>
    </source>
</evidence>
<feature type="compositionally biased region" description="Basic and acidic residues" evidence="1">
    <location>
        <begin position="10"/>
        <end position="26"/>
    </location>
</feature>
<feature type="region of interest" description="Disordered" evidence="1">
    <location>
        <begin position="1"/>
        <end position="49"/>
    </location>
</feature>
<sequence length="81" mass="9654">MKRRNIKPHSSPERLIKGPRKSENRGERRRGTRRDADNERRREWTEPDFGGGNLRYRCIMCSAVFANYSRVVFSVVLRARF</sequence>
<organism evidence="2 3">
    <name type="scientific">Eumeta variegata</name>
    <name type="common">Bagworm moth</name>
    <name type="synonym">Eumeta japonica</name>
    <dbReference type="NCBI Taxonomy" id="151549"/>
    <lineage>
        <taxon>Eukaryota</taxon>
        <taxon>Metazoa</taxon>
        <taxon>Ecdysozoa</taxon>
        <taxon>Arthropoda</taxon>
        <taxon>Hexapoda</taxon>
        <taxon>Insecta</taxon>
        <taxon>Pterygota</taxon>
        <taxon>Neoptera</taxon>
        <taxon>Endopterygota</taxon>
        <taxon>Lepidoptera</taxon>
        <taxon>Glossata</taxon>
        <taxon>Ditrysia</taxon>
        <taxon>Tineoidea</taxon>
        <taxon>Psychidae</taxon>
        <taxon>Oiketicinae</taxon>
        <taxon>Eumeta</taxon>
    </lineage>
</organism>
<protein>
    <submittedName>
        <fullName evidence="2">Uncharacterized protein</fullName>
    </submittedName>
</protein>
<gene>
    <name evidence="2" type="ORF">EVAR_32760_1</name>
</gene>
<feature type="compositionally biased region" description="Basic and acidic residues" evidence="1">
    <location>
        <begin position="33"/>
        <end position="45"/>
    </location>
</feature>
<keyword evidence="3" id="KW-1185">Reference proteome</keyword>
<accession>A0A4C1XNM0</accession>
<dbReference type="Proteomes" id="UP000299102">
    <property type="component" value="Unassembled WGS sequence"/>
</dbReference>
<dbReference type="AlphaFoldDB" id="A0A4C1XNM0"/>
<evidence type="ECO:0000313" key="2">
    <source>
        <dbReference type="EMBL" id="GBP64602.1"/>
    </source>
</evidence>
<dbReference type="EMBL" id="BGZK01000902">
    <property type="protein sequence ID" value="GBP64602.1"/>
    <property type="molecule type" value="Genomic_DNA"/>
</dbReference>